<keyword evidence="3" id="KW-0653">Protein transport</keyword>
<name>A0A7S2UYV3_9STRA</name>
<organism evidence="4">
    <name type="scientific">Fibrocapsa japonica</name>
    <dbReference type="NCBI Taxonomy" id="94617"/>
    <lineage>
        <taxon>Eukaryota</taxon>
        <taxon>Sar</taxon>
        <taxon>Stramenopiles</taxon>
        <taxon>Ochrophyta</taxon>
        <taxon>Raphidophyceae</taxon>
        <taxon>Chattonellales</taxon>
        <taxon>Chattonellaceae</taxon>
        <taxon>Fibrocapsa</taxon>
    </lineage>
</organism>
<dbReference type="AlphaFoldDB" id="A0A7S2UYV3"/>
<evidence type="ECO:0008006" key="5">
    <source>
        <dbReference type="Google" id="ProtNLM"/>
    </source>
</evidence>
<dbReference type="InterPro" id="IPR014752">
    <property type="entry name" value="Arrestin-like_C"/>
</dbReference>
<dbReference type="PANTHER" id="PTHR12233">
    <property type="entry name" value="VACUOLAR PROTEIN SORTING 26 RELATED"/>
    <property type="match status" value="1"/>
</dbReference>
<dbReference type="SUPFAM" id="SSF81296">
    <property type="entry name" value="E set domains"/>
    <property type="match status" value="1"/>
</dbReference>
<evidence type="ECO:0000256" key="2">
    <source>
        <dbReference type="ARBA" id="ARBA00022448"/>
    </source>
</evidence>
<gene>
    <name evidence="4" type="ORF">FJAP1339_LOCUS5930</name>
</gene>
<comment type="similarity">
    <text evidence="1">Belongs to the VPS26 family.</text>
</comment>
<dbReference type="EMBL" id="HBHR01012170">
    <property type="protein sequence ID" value="CAD9863493.1"/>
    <property type="molecule type" value="Transcribed_RNA"/>
</dbReference>
<dbReference type="Pfam" id="PF03643">
    <property type="entry name" value="Vps26"/>
    <property type="match status" value="1"/>
</dbReference>
<proteinExistence type="inferred from homology"/>
<reference evidence="4" key="1">
    <citation type="submission" date="2021-01" db="EMBL/GenBank/DDBJ databases">
        <authorList>
            <person name="Corre E."/>
            <person name="Pelletier E."/>
            <person name="Niang G."/>
            <person name="Scheremetjew M."/>
            <person name="Finn R."/>
            <person name="Kale V."/>
            <person name="Holt S."/>
            <person name="Cochrane G."/>
            <person name="Meng A."/>
            <person name="Brown T."/>
            <person name="Cohen L."/>
        </authorList>
    </citation>
    <scope>NUCLEOTIDE SEQUENCE</scope>
    <source>
        <strain evidence="4">CCMP1661</strain>
    </source>
</reference>
<evidence type="ECO:0000256" key="1">
    <source>
        <dbReference type="ARBA" id="ARBA00009100"/>
    </source>
</evidence>
<evidence type="ECO:0000256" key="3">
    <source>
        <dbReference type="ARBA" id="ARBA00022927"/>
    </source>
</evidence>
<dbReference type="InterPro" id="IPR028934">
    <property type="entry name" value="Vps26-related"/>
</dbReference>
<dbReference type="GO" id="GO:0006886">
    <property type="term" value="P:intracellular protein transport"/>
    <property type="evidence" value="ECO:0007669"/>
    <property type="project" value="InterPro"/>
</dbReference>
<dbReference type="Gene3D" id="2.60.40.640">
    <property type="match status" value="2"/>
</dbReference>
<sequence>MSLFGFGPAAEIRLDFADSATRTRKAVGAVGQKDSKQLLIFHGEEAVSGTVDVVLPPGKRLEHQGIKVEMIGQIEMFYDRGNSYDFTSIVRELEAAGVMEGGSRNYTFDFSTVDKPYESYSGINVRLRYFVRVTITRSYGSNIIKEEEFLVQTPSTEETAMTNTLKMEVGIEDCLHIEFEYDKNRYHLADVILGKVFFLLVRIKIKHMEVAIIRREACGTGSNQYNETETLTKFEIMDGAPVKGECIPVRLFLSQYNLTPTYRNVNNRFSVRYYLNLVLVDEEDRRYFKQQEVIFWRQELG</sequence>
<dbReference type="FunFam" id="2.60.40.640:FF:000015">
    <property type="entry name" value="Vacuolar protein sorting-associated protein 26"/>
    <property type="match status" value="1"/>
</dbReference>
<protein>
    <recommendedName>
        <fullName evidence="5">Vacuolar protein sorting-associated protein 26</fullName>
    </recommendedName>
</protein>
<dbReference type="InterPro" id="IPR014756">
    <property type="entry name" value="Ig_E-set"/>
</dbReference>
<dbReference type="GO" id="GO:0030904">
    <property type="term" value="C:retromer complex"/>
    <property type="evidence" value="ECO:0007669"/>
    <property type="project" value="UniProtKB-ARBA"/>
</dbReference>
<keyword evidence="2" id="KW-0813">Transport</keyword>
<evidence type="ECO:0000313" key="4">
    <source>
        <dbReference type="EMBL" id="CAD9863493.1"/>
    </source>
</evidence>
<accession>A0A7S2UYV3</accession>